<evidence type="ECO:0000256" key="2">
    <source>
        <dbReference type="ARBA" id="ARBA00011823"/>
    </source>
</evidence>
<proteinExistence type="inferred from homology"/>
<dbReference type="Proteomes" id="UP000270094">
    <property type="component" value="Unassembled WGS sequence"/>
</dbReference>
<keyword evidence="6" id="KW-0548">Nucleotidyltransferase</keyword>
<evidence type="ECO:0000256" key="6">
    <source>
        <dbReference type="ARBA" id="ARBA00022695"/>
    </source>
</evidence>
<dbReference type="EC" id="2.7.7.9" evidence="3"/>
<accession>A0A3P7JIP2</accession>
<dbReference type="SUPFAM" id="SSF53448">
    <property type="entry name" value="Nucleotide-diphospho-sugar transferases"/>
    <property type="match status" value="1"/>
</dbReference>
<evidence type="ECO:0000256" key="7">
    <source>
        <dbReference type="ARBA" id="ARBA00023579"/>
    </source>
</evidence>
<dbReference type="Pfam" id="PF01704">
    <property type="entry name" value="UDPGP"/>
    <property type="match status" value="1"/>
</dbReference>
<evidence type="ECO:0000256" key="8">
    <source>
        <dbReference type="ARBA" id="ARBA00047432"/>
    </source>
</evidence>
<dbReference type="OrthoDB" id="932129at2759"/>
<dbReference type="EMBL" id="UYYB01141716">
    <property type="protein sequence ID" value="VDM85540.1"/>
    <property type="molecule type" value="Genomic_DNA"/>
</dbReference>
<dbReference type="UniPathway" id="UPA00164"/>
<dbReference type="InterPro" id="IPR002618">
    <property type="entry name" value="UDPGP_fam"/>
</dbReference>
<sequence>MGCDGPKSFIKVKENLSFLDIARQQHEVFNTTHSSTVPLLLMNSFYTEEQTQKALGPDSGVQTFCQSKCPRIWADTLLPVEGTETNQEWYPPGHGNIFHALSASGVLDELLGQGKVNVCQYLEVL</sequence>
<keyword evidence="10" id="KW-1185">Reference proteome</keyword>
<dbReference type="InterPro" id="IPR029044">
    <property type="entry name" value="Nucleotide-diphossugar_trans"/>
</dbReference>
<dbReference type="InterPro" id="IPR016267">
    <property type="entry name" value="UDPGP_trans"/>
</dbReference>
<evidence type="ECO:0000256" key="5">
    <source>
        <dbReference type="ARBA" id="ARBA00022679"/>
    </source>
</evidence>
<dbReference type="AlphaFoldDB" id="A0A3P7JIP2"/>
<dbReference type="PANTHER" id="PTHR43511">
    <property type="match status" value="1"/>
</dbReference>
<organism evidence="9 10">
    <name type="scientific">Strongylus vulgaris</name>
    <name type="common">Blood worm</name>
    <dbReference type="NCBI Taxonomy" id="40348"/>
    <lineage>
        <taxon>Eukaryota</taxon>
        <taxon>Metazoa</taxon>
        <taxon>Ecdysozoa</taxon>
        <taxon>Nematoda</taxon>
        <taxon>Chromadorea</taxon>
        <taxon>Rhabditida</taxon>
        <taxon>Rhabditina</taxon>
        <taxon>Rhabditomorpha</taxon>
        <taxon>Strongyloidea</taxon>
        <taxon>Strongylidae</taxon>
        <taxon>Strongylus</taxon>
    </lineage>
</organism>
<evidence type="ECO:0000256" key="3">
    <source>
        <dbReference type="ARBA" id="ARBA00012415"/>
    </source>
</evidence>
<reference evidence="9 10" key="1">
    <citation type="submission" date="2018-11" db="EMBL/GenBank/DDBJ databases">
        <authorList>
            <consortium name="Pathogen Informatics"/>
        </authorList>
    </citation>
    <scope>NUCLEOTIDE SEQUENCE [LARGE SCALE GENOMIC DNA]</scope>
</reference>
<name>A0A3P7JIP2_STRVU</name>
<dbReference type="GO" id="GO:0003983">
    <property type="term" value="F:UTP:glucose-1-phosphate uridylyltransferase activity"/>
    <property type="evidence" value="ECO:0007669"/>
    <property type="project" value="UniProtKB-EC"/>
</dbReference>
<comment type="function">
    <text evidence="7">UTP--glucose-1-phosphate uridylyltransferase catalyzing the conversion of glucose-1-phosphate into UDP-glucose, a crucial precursor for the production of glycogen.</text>
</comment>
<dbReference type="GO" id="GO:0005978">
    <property type="term" value="P:glycogen biosynthetic process"/>
    <property type="evidence" value="ECO:0007669"/>
    <property type="project" value="UniProtKB-UniPathway"/>
</dbReference>
<comment type="similarity">
    <text evidence="1">Belongs to the UDPGP type 1 family.</text>
</comment>
<comment type="catalytic activity">
    <reaction evidence="8">
        <text>alpha-D-glucose 1-phosphate + UTP + H(+) = UDP-alpha-D-glucose + diphosphate</text>
        <dbReference type="Rhea" id="RHEA:19889"/>
        <dbReference type="ChEBI" id="CHEBI:15378"/>
        <dbReference type="ChEBI" id="CHEBI:33019"/>
        <dbReference type="ChEBI" id="CHEBI:46398"/>
        <dbReference type="ChEBI" id="CHEBI:58601"/>
        <dbReference type="ChEBI" id="CHEBI:58885"/>
        <dbReference type="EC" id="2.7.7.9"/>
    </reaction>
    <physiologicalReaction direction="left-to-right" evidence="8">
        <dbReference type="Rhea" id="RHEA:19890"/>
    </physiologicalReaction>
</comment>
<dbReference type="Gene3D" id="3.90.550.10">
    <property type="entry name" value="Spore Coat Polysaccharide Biosynthesis Protein SpsA, Chain A"/>
    <property type="match status" value="1"/>
</dbReference>
<evidence type="ECO:0000313" key="9">
    <source>
        <dbReference type="EMBL" id="VDM85540.1"/>
    </source>
</evidence>
<protein>
    <recommendedName>
        <fullName evidence="4">UTP--glucose-1-phosphate uridylyltransferase</fullName>
        <ecNumber evidence="3">2.7.7.9</ecNumber>
    </recommendedName>
</protein>
<evidence type="ECO:0000313" key="10">
    <source>
        <dbReference type="Proteomes" id="UP000270094"/>
    </source>
</evidence>
<dbReference type="GO" id="GO:0006011">
    <property type="term" value="P:UDP-alpha-D-glucose metabolic process"/>
    <property type="evidence" value="ECO:0007669"/>
    <property type="project" value="InterPro"/>
</dbReference>
<gene>
    <name evidence="9" type="ORF">SVUK_LOCUS20538</name>
</gene>
<keyword evidence="5" id="KW-0808">Transferase</keyword>
<evidence type="ECO:0000256" key="1">
    <source>
        <dbReference type="ARBA" id="ARBA00010401"/>
    </source>
</evidence>
<evidence type="ECO:0000256" key="4">
    <source>
        <dbReference type="ARBA" id="ARBA00019048"/>
    </source>
</evidence>
<comment type="subunit">
    <text evidence="2">Homooctamer.</text>
</comment>